<protein>
    <recommendedName>
        <fullName evidence="3">Galactosyl transferase GMA12/MNN10 family protein</fullName>
    </recommendedName>
</protein>
<gene>
    <name evidence="1" type="ORF">SAMN05421688_2999</name>
</gene>
<dbReference type="OrthoDB" id="5354021at2"/>
<evidence type="ECO:0000313" key="2">
    <source>
        <dbReference type="Proteomes" id="UP000198796"/>
    </source>
</evidence>
<evidence type="ECO:0008006" key="3">
    <source>
        <dbReference type="Google" id="ProtNLM"/>
    </source>
</evidence>
<organism evidence="1 2">
    <name type="scientific">Poseidonocella pacifica</name>
    <dbReference type="NCBI Taxonomy" id="871651"/>
    <lineage>
        <taxon>Bacteria</taxon>
        <taxon>Pseudomonadati</taxon>
        <taxon>Pseudomonadota</taxon>
        <taxon>Alphaproteobacteria</taxon>
        <taxon>Rhodobacterales</taxon>
        <taxon>Roseobacteraceae</taxon>
        <taxon>Poseidonocella</taxon>
    </lineage>
</organism>
<dbReference type="EMBL" id="FOJU01000005">
    <property type="protein sequence ID" value="SFB11667.1"/>
    <property type="molecule type" value="Genomic_DNA"/>
</dbReference>
<dbReference type="AlphaFoldDB" id="A0A1I0YFR2"/>
<dbReference type="STRING" id="871651.SAMN05421688_2999"/>
<dbReference type="Proteomes" id="UP000198796">
    <property type="component" value="Unassembled WGS sequence"/>
</dbReference>
<sequence length="271" mass="30267">MTEALREIAFLWIGGPLGFLDRLCMTSFLAAGHSATLFHYFPVGHVPAGVDVRDAREIYPNDDILIHRNGSPAMHADIFRLHLMKKTAMIWADTDEFCLRPFQPINGFLCARQTDTEVSNAVLRLPDDSAALEFALDFVKDPAPVPPWVMPQMKRKLIDAQAVGRPVPVTELPFPSLGPKLLRYALRHHGGLDEVGPVAQFLPLPSTRHRFTVKARLYDEVQQAIASDTTCGIHLWGTNLRKNGWLERIERGSFLERRATELGIELPGGDG</sequence>
<dbReference type="RefSeq" id="WP_092066332.1">
    <property type="nucleotide sequence ID" value="NZ_FOJU01000005.1"/>
</dbReference>
<evidence type="ECO:0000313" key="1">
    <source>
        <dbReference type="EMBL" id="SFB11667.1"/>
    </source>
</evidence>
<keyword evidence="2" id="KW-1185">Reference proteome</keyword>
<name>A0A1I0YFR2_9RHOB</name>
<accession>A0A1I0YFR2</accession>
<reference evidence="1 2" key="1">
    <citation type="submission" date="2016-10" db="EMBL/GenBank/DDBJ databases">
        <authorList>
            <person name="de Groot N.N."/>
        </authorList>
    </citation>
    <scope>NUCLEOTIDE SEQUENCE [LARGE SCALE GENOMIC DNA]</scope>
    <source>
        <strain evidence="1 2">DSM 29316</strain>
    </source>
</reference>
<proteinExistence type="predicted"/>
<dbReference type="Gene3D" id="3.90.550.20">
    <property type="match status" value="1"/>
</dbReference>